<dbReference type="GO" id="GO:0005634">
    <property type="term" value="C:nucleus"/>
    <property type="evidence" value="ECO:0007669"/>
    <property type="project" value="UniProtKB-SubCell"/>
</dbReference>
<evidence type="ECO:0000256" key="8">
    <source>
        <dbReference type="ARBA" id="ARBA00037948"/>
    </source>
</evidence>
<keyword evidence="7" id="KW-0539">Nucleus</keyword>
<dbReference type="InterPro" id="IPR050527">
    <property type="entry name" value="Snail/Krueppel_Znf"/>
</dbReference>
<feature type="domain" description="C2H2-type" evidence="10">
    <location>
        <begin position="76"/>
        <end position="104"/>
    </location>
</feature>
<dbReference type="GO" id="GO:0000981">
    <property type="term" value="F:DNA-binding transcription factor activity, RNA polymerase II-specific"/>
    <property type="evidence" value="ECO:0007669"/>
    <property type="project" value="TreeGrafter"/>
</dbReference>
<comment type="subcellular location">
    <subcellularLocation>
        <location evidence="1">Nucleus</location>
    </subcellularLocation>
</comment>
<dbReference type="SMART" id="SM00355">
    <property type="entry name" value="ZnF_C2H2"/>
    <property type="match status" value="6"/>
</dbReference>
<dbReference type="InterPro" id="IPR013087">
    <property type="entry name" value="Znf_C2H2_type"/>
</dbReference>
<reference evidence="12" key="1">
    <citation type="submission" date="2013-03" db="EMBL/GenBank/DDBJ databases">
        <title>The Genome Sequence of Anopheles christyi ACHKN1017.</title>
        <authorList>
            <consortium name="The Broad Institute Genomics Platform"/>
            <person name="Neafsey D.E."/>
            <person name="Besansky N."/>
            <person name="Walker B."/>
            <person name="Young S.K."/>
            <person name="Zeng Q."/>
            <person name="Gargeya S."/>
            <person name="Fitzgerald M."/>
            <person name="Haas B."/>
            <person name="Abouelleil A."/>
            <person name="Allen A.W."/>
            <person name="Alvarado L."/>
            <person name="Arachchi H.M."/>
            <person name="Berlin A.M."/>
            <person name="Chapman S.B."/>
            <person name="Gainer-Dewar J."/>
            <person name="Goldberg J."/>
            <person name="Griggs A."/>
            <person name="Gujja S."/>
            <person name="Hansen M."/>
            <person name="Howarth C."/>
            <person name="Imamovic A."/>
            <person name="Ireland A."/>
            <person name="Larimer J."/>
            <person name="McCowan C."/>
            <person name="Murphy C."/>
            <person name="Pearson M."/>
            <person name="Poon T.W."/>
            <person name="Priest M."/>
            <person name="Roberts A."/>
            <person name="Saif S."/>
            <person name="Shea T."/>
            <person name="Sisk P."/>
            <person name="Sykes S."/>
            <person name="Wortman J."/>
            <person name="Nusbaum C."/>
            <person name="Birren B."/>
        </authorList>
    </citation>
    <scope>NUCLEOTIDE SEQUENCE [LARGE SCALE GENOMIC DNA]</scope>
    <source>
        <strain evidence="12">ACHKN1017</strain>
    </source>
</reference>
<sequence length="532" mass="60588">MKFTSKQAMKRHYQTKHVLGKPYACDVCSERFWRKLQLKLHKVRHTGEYPHRCEHCGHGFVNLKAMRSHRCKHHAQKCPDCAKEFLHWSELVTHRRLEHPTQYRCEQCDKQFNTKRNLNLHGRVHRKQEDSNGQDLLEVLVYECPYAGCPRFYEHERNLHAHVRSKHESRKREDLVCPVAECGKLLATKQKLEQHRKLHLRATKAGRSVRKLSLTDGLEGCSKATGTIASEETDVVQASGKDACSIPVVPVEASNAALLDITTDSEVETGNTLQVLLENHVQHFFQFREDAFKNQTKICQHTRTGYLAPTHRFFPFGQLLFARLRRRWIVVSRRCALLQPDEIVAVFVLDLARSAPGVPSHTLEDASFAAERFRHPQVGPVLNVVALDCQLNCFENCFLHVRCTLLVDEGQLLDRLVHSHAAHKRRNVPHLLWAVLDVRLLVADVARAGCFIRLLGRVDHLVVLEPPLRAGIVTVPVFRQRTAGVQIGRRDESQGRAAGVGVLREKEPSQCVCQIGGHCEFRNLHEVGQTGG</sequence>
<feature type="domain" description="C2H2-type" evidence="10">
    <location>
        <begin position="23"/>
        <end position="50"/>
    </location>
</feature>
<dbReference type="SUPFAM" id="SSF57667">
    <property type="entry name" value="beta-beta-alpha zinc fingers"/>
    <property type="match status" value="2"/>
</dbReference>
<evidence type="ECO:0000259" key="10">
    <source>
        <dbReference type="PROSITE" id="PS50157"/>
    </source>
</evidence>
<keyword evidence="5" id="KW-0862">Zinc</keyword>
<evidence type="ECO:0000256" key="1">
    <source>
        <dbReference type="ARBA" id="ARBA00004123"/>
    </source>
</evidence>
<evidence type="ECO:0000256" key="4">
    <source>
        <dbReference type="ARBA" id="ARBA00022771"/>
    </source>
</evidence>
<dbReference type="PANTHER" id="PTHR24388">
    <property type="entry name" value="ZINC FINGER PROTEIN"/>
    <property type="match status" value="1"/>
</dbReference>
<keyword evidence="4 9" id="KW-0863">Zinc-finger</keyword>
<dbReference type="Proteomes" id="UP000075881">
    <property type="component" value="Unassembled WGS sequence"/>
</dbReference>
<dbReference type="VEuPathDB" id="VectorBase:ACHR005291"/>
<dbReference type="FunFam" id="3.30.160.60:FF:000100">
    <property type="entry name" value="Zinc finger 45-like"/>
    <property type="match status" value="1"/>
</dbReference>
<organism evidence="11 12">
    <name type="scientific">Anopheles christyi</name>
    <dbReference type="NCBI Taxonomy" id="43041"/>
    <lineage>
        <taxon>Eukaryota</taxon>
        <taxon>Metazoa</taxon>
        <taxon>Ecdysozoa</taxon>
        <taxon>Arthropoda</taxon>
        <taxon>Hexapoda</taxon>
        <taxon>Insecta</taxon>
        <taxon>Pterygota</taxon>
        <taxon>Neoptera</taxon>
        <taxon>Endopterygota</taxon>
        <taxon>Diptera</taxon>
        <taxon>Nematocera</taxon>
        <taxon>Culicoidea</taxon>
        <taxon>Culicidae</taxon>
        <taxon>Anophelinae</taxon>
        <taxon>Anopheles</taxon>
    </lineage>
</organism>
<keyword evidence="6" id="KW-0238">DNA-binding</keyword>
<feature type="domain" description="C2H2-type" evidence="10">
    <location>
        <begin position="103"/>
        <end position="130"/>
    </location>
</feature>
<dbReference type="Gene3D" id="3.30.160.60">
    <property type="entry name" value="Classic Zinc Finger"/>
    <property type="match status" value="4"/>
</dbReference>
<dbReference type="PROSITE" id="PS50157">
    <property type="entry name" value="ZINC_FINGER_C2H2_2"/>
    <property type="match status" value="6"/>
</dbReference>
<accession>A0A182K3F6</accession>
<feature type="domain" description="C2H2-type" evidence="10">
    <location>
        <begin position="142"/>
        <end position="172"/>
    </location>
</feature>
<dbReference type="PANTHER" id="PTHR24388:SF54">
    <property type="entry name" value="PROTEIN ESCARGOT"/>
    <property type="match status" value="1"/>
</dbReference>
<evidence type="ECO:0000256" key="7">
    <source>
        <dbReference type="ARBA" id="ARBA00023242"/>
    </source>
</evidence>
<dbReference type="AlphaFoldDB" id="A0A182K3F6"/>
<evidence type="ECO:0000256" key="2">
    <source>
        <dbReference type="ARBA" id="ARBA00022723"/>
    </source>
</evidence>
<name>A0A182K3F6_9DIPT</name>
<dbReference type="EnsemblMetazoa" id="ACHR005291-RA">
    <property type="protein sequence ID" value="ACHR005291-PA"/>
    <property type="gene ID" value="ACHR005291"/>
</dbReference>
<dbReference type="Pfam" id="PF00096">
    <property type="entry name" value="zf-C2H2"/>
    <property type="match status" value="1"/>
</dbReference>
<comment type="similarity">
    <text evidence="8">Belongs to the snail C2H2-type zinc-finger protein family.</text>
</comment>
<evidence type="ECO:0000256" key="6">
    <source>
        <dbReference type="ARBA" id="ARBA00023125"/>
    </source>
</evidence>
<evidence type="ECO:0000256" key="3">
    <source>
        <dbReference type="ARBA" id="ARBA00022737"/>
    </source>
</evidence>
<dbReference type="GO" id="GO:0008270">
    <property type="term" value="F:zinc ion binding"/>
    <property type="evidence" value="ECO:0007669"/>
    <property type="project" value="UniProtKB-KW"/>
</dbReference>
<dbReference type="STRING" id="43041.A0A182K3F6"/>
<protein>
    <recommendedName>
        <fullName evidence="10">C2H2-type domain-containing protein</fullName>
    </recommendedName>
</protein>
<dbReference type="InterPro" id="IPR036236">
    <property type="entry name" value="Znf_C2H2_sf"/>
</dbReference>
<dbReference type="GO" id="GO:0000978">
    <property type="term" value="F:RNA polymerase II cis-regulatory region sequence-specific DNA binding"/>
    <property type="evidence" value="ECO:0007669"/>
    <property type="project" value="TreeGrafter"/>
</dbReference>
<keyword evidence="3" id="KW-0677">Repeat</keyword>
<reference evidence="11" key="2">
    <citation type="submission" date="2020-05" db="UniProtKB">
        <authorList>
            <consortium name="EnsemblMetazoa"/>
        </authorList>
    </citation>
    <scope>IDENTIFICATION</scope>
    <source>
        <strain evidence="11">ACHKN1017</strain>
    </source>
</reference>
<proteinExistence type="inferred from homology"/>
<evidence type="ECO:0000313" key="11">
    <source>
        <dbReference type="EnsemblMetazoa" id="ACHR005291-PA"/>
    </source>
</evidence>
<evidence type="ECO:0000313" key="12">
    <source>
        <dbReference type="Proteomes" id="UP000075881"/>
    </source>
</evidence>
<feature type="domain" description="C2H2-type" evidence="10">
    <location>
        <begin position="175"/>
        <end position="204"/>
    </location>
</feature>
<dbReference type="PROSITE" id="PS00028">
    <property type="entry name" value="ZINC_FINGER_C2H2_1"/>
    <property type="match status" value="5"/>
</dbReference>
<keyword evidence="2" id="KW-0479">Metal-binding</keyword>
<feature type="domain" description="C2H2-type" evidence="10">
    <location>
        <begin position="51"/>
        <end position="79"/>
    </location>
</feature>
<evidence type="ECO:0000256" key="5">
    <source>
        <dbReference type="ARBA" id="ARBA00022833"/>
    </source>
</evidence>
<keyword evidence="12" id="KW-1185">Reference proteome</keyword>
<evidence type="ECO:0000256" key="9">
    <source>
        <dbReference type="PROSITE-ProRule" id="PRU00042"/>
    </source>
</evidence>